<feature type="domain" description="DUF2087" evidence="1">
    <location>
        <begin position="2"/>
        <end position="70"/>
    </location>
</feature>
<gene>
    <name evidence="2" type="ORF">IV500_03030</name>
</gene>
<dbReference type="EMBL" id="JADNYM010000003">
    <property type="protein sequence ID" value="MBG0738404.1"/>
    <property type="molecule type" value="Genomic_DNA"/>
</dbReference>
<dbReference type="AlphaFoldDB" id="A0A931G6K3"/>
<proteinExistence type="predicted"/>
<dbReference type="InterPro" id="IPR018656">
    <property type="entry name" value="DUF2087"/>
</dbReference>
<reference evidence="2 3" key="1">
    <citation type="submission" date="2020-11" db="EMBL/GenBank/DDBJ databases">
        <title>Arthrobacter antarcticus sp. nov., isolated from Antarctic Soil.</title>
        <authorList>
            <person name="Li J."/>
        </authorList>
    </citation>
    <scope>NUCLEOTIDE SEQUENCE [LARGE SCALE GENOMIC DNA]</scope>
    <source>
        <strain evidence="2 3">Z1-20</strain>
    </source>
</reference>
<sequence>MLTGIPRNAADRDEVLAHLVIRLFGTEDVLSEPEVNRLLSTVTADVPTLRRALVDFAFLRRDRDGSLYWRTA</sequence>
<evidence type="ECO:0000313" key="2">
    <source>
        <dbReference type="EMBL" id="MBG0738404.1"/>
    </source>
</evidence>
<evidence type="ECO:0000313" key="3">
    <source>
        <dbReference type="Proteomes" id="UP000655366"/>
    </source>
</evidence>
<evidence type="ECO:0000259" key="1">
    <source>
        <dbReference type="Pfam" id="PF09860"/>
    </source>
</evidence>
<keyword evidence="3" id="KW-1185">Reference proteome</keyword>
<protein>
    <submittedName>
        <fullName evidence="2">DUF2087 domain-containing protein</fullName>
    </submittedName>
</protein>
<dbReference type="Proteomes" id="UP000655366">
    <property type="component" value="Unassembled WGS sequence"/>
</dbReference>
<comment type="caution">
    <text evidence="2">The sequence shown here is derived from an EMBL/GenBank/DDBJ whole genome shotgun (WGS) entry which is preliminary data.</text>
</comment>
<dbReference type="Pfam" id="PF09860">
    <property type="entry name" value="DUF2087"/>
    <property type="match status" value="1"/>
</dbReference>
<name>A0A931G6K3_9MICC</name>
<organism evidence="2 3">
    <name type="scientific">Arthrobacter terrae</name>
    <dbReference type="NCBI Taxonomy" id="2935737"/>
    <lineage>
        <taxon>Bacteria</taxon>
        <taxon>Bacillati</taxon>
        <taxon>Actinomycetota</taxon>
        <taxon>Actinomycetes</taxon>
        <taxon>Micrococcales</taxon>
        <taxon>Micrococcaceae</taxon>
        <taxon>Arthrobacter</taxon>
    </lineage>
</organism>
<accession>A0A931G6K3</accession>